<reference evidence="2 3" key="1">
    <citation type="submission" date="2016-11" db="EMBL/GenBank/DDBJ databases">
        <title>Paenibacillus species isolates.</title>
        <authorList>
            <person name="Beno S.M."/>
        </authorList>
    </citation>
    <scope>NUCLEOTIDE SEQUENCE [LARGE SCALE GENOMIC DNA]</scope>
    <source>
        <strain evidence="2 3">FSL F4-0100</strain>
    </source>
</reference>
<protein>
    <submittedName>
        <fullName evidence="2">Uncharacterized protein</fullName>
    </submittedName>
</protein>
<dbReference type="EMBL" id="MRTF01000030">
    <property type="protein sequence ID" value="OME83208.1"/>
    <property type="molecule type" value="Genomic_DNA"/>
</dbReference>
<gene>
    <name evidence="2" type="ORF">BK123_34090</name>
</gene>
<dbReference type="AlphaFoldDB" id="A0A1R1ACT7"/>
<accession>A0A1R1ACT7</accession>
<dbReference type="Proteomes" id="UP000187074">
    <property type="component" value="Unassembled WGS sequence"/>
</dbReference>
<dbReference type="RefSeq" id="WP_076326708.1">
    <property type="nucleotide sequence ID" value="NZ_MRTF01000030.1"/>
</dbReference>
<dbReference type="OrthoDB" id="2833606at2"/>
<evidence type="ECO:0000256" key="1">
    <source>
        <dbReference type="SAM" id="MobiDB-lite"/>
    </source>
</evidence>
<organism evidence="2 3">
    <name type="scientific">Paenibacillus lautus</name>
    <name type="common">Bacillus lautus</name>
    <dbReference type="NCBI Taxonomy" id="1401"/>
    <lineage>
        <taxon>Bacteria</taxon>
        <taxon>Bacillati</taxon>
        <taxon>Bacillota</taxon>
        <taxon>Bacilli</taxon>
        <taxon>Bacillales</taxon>
        <taxon>Paenibacillaceae</taxon>
        <taxon>Paenibacillus</taxon>
    </lineage>
</organism>
<feature type="region of interest" description="Disordered" evidence="1">
    <location>
        <begin position="30"/>
        <end position="49"/>
    </location>
</feature>
<evidence type="ECO:0000313" key="2">
    <source>
        <dbReference type="EMBL" id="OME83208.1"/>
    </source>
</evidence>
<dbReference type="PROSITE" id="PS51257">
    <property type="entry name" value="PROKAR_LIPOPROTEIN"/>
    <property type="match status" value="1"/>
</dbReference>
<comment type="caution">
    <text evidence="2">The sequence shown here is derived from an EMBL/GenBank/DDBJ whole genome shotgun (WGS) entry which is preliminary data.</text>
</comment>
<dbReference type="STRING" id="1401.BK123_34090"/>
<sequence>MKKTILIFMISSLLALTGCKQTHDIKDKALSKETQSVPAETSKASHEKKTKGILNQLANQDFSIQGEHLSNADDETIIEFGKAFVNLFNGAVAEQEKILFEKYISNKDLRKFADKMLEITQKQDLQSGNSINYGLKNEFEQAKLQHTEDNLCYLELAFQFEGSGMGSKMLITAENKSLKIVDFYFGSKDGVDTFATGHPAEREMSNPNLWLDEEWLKKVFDKLEDLEAVLTLDVTTSSSLMFLSTKGWGVS</sequence>
<evidence type="ECO:0000313" key="3">
    <source>
        <dbReference type="Proteomes" id="UP000187074"/>
    </source>
</evidence>
<name>A0A1R1ACT7_PAELA</name>
<proteinExistence type="predicted"/>